<gene>
    <name evidence="1" type="primary">Mtmr2</name>
    <name evidence="1" type="ORF">PHOROB_LOCUS1374</name>
</gene>
<organism evidence="1 2">
    <name type="scientific">Phodopus roborovskii</name>
    <name type="common">Roborovski's desert hamster</name>
    <name type="synonym">Cricetulus roborovskii</name>
    <dbReference type="NCBI Taxonomy" id="109678"/>
    <lineage>
        <taxon>Eukaryota</taxon>
        <taxon>Metazoa</taxon>
        <taxon>Chordata</taxon>
        <taxon>Craniata</taxon>
        <taxon>Vertebrata</taxon>
        <taxon>Euteleostomi</taxon>
        <taxon>Mammalia</taxon>
        <taxon>Eutheria</taxon>
        <taxon>Euarchontoglires</taxon>
        <taxon>Glires</taxon>
        <taxon>Rodentia</taxon>
        <taxon>Myomorpha</taxon>
        <taxon>Muroidea</taxon>
        <taxon>Cricetidae</taxon>
        <taxon>Cricetinae</taxon>
        <taxon>Phodopus</taxon>
    </lineage>
</organism>
<dbReference type="AlphaFoldDB" id="A0AAU9YSP7"/>
<name>A0AAU9YSP7_PHORO</name>
<sequence length="109" mass="12240">MCLYLSSPRIFWCVWGVSPHDPFIHLHVTWQAYEPHARVPNLPLSHCDGCSSFSYASTSHSENSVHTKSASAVSSESISTSADNFSPDLRCPAAWVLVDYRCRRVDNRV</sequence>
<protein>
    <submittedName>
        <fullName evidence="1">Mtmr2 protein</fullName>
    </submittedName>
</protein>
<proteinExistence type="predicted"/>
<dbReference type="EMBL" id="CALSGD010000265">
    <property type="protein sequence ID" value="CAH6777459.1"/>
    <property type="molecule type" value="Genomic_DNA"/>
</dbReference>
<comment type="caution">
    <text evidence="1">The sequence shown here is derived from an EMBL/GenBank/DDBJ whole genome shotgun (WGS) entry which is preliminary data.</text>
</comment>
<reference evidence="1" key="1">
    <citation type="submission" date="2022-06" db="EMBL/GenBank/DDBJ databases">
        <authorList>
            <person name="Andreotti S."/>
            <person name="Wyler E."/>
        </authorList>
    </citation>
    <scope>NUCLEOTIDE SEQUENCE</scope>
</reference>
<evidence type="ECO:0000313" key="2">
    <source>
        <dbReference type="Proteomes" id="UP001152836"/>
    </source>
</evidence>
<evidence type="ECO:0000313" key="1">
    <source>
        <dbReference type="EMBL" id="CAH6777459.1"/>
    </source>
</evidence>
<dbReference type="Proteomes" id="UP001152836">
    <property type="component" value="Unassembled WGS sequence"/>
</dbReference>
<keyword evidence="2" id="KW-1185">Reference proteome</keyword>
<accession>A0AAU9YSP7</accession>